<reference evidence="2" key="1">
    <citation type="journal article" date="2022" name="Nat. Commun.">
        <title>Chromosome evolution and the genetic basis of agronomically important traits in greater yam.</title>
        <authorList>
            <person name="Bredeson J.V."/>
            <person name="Lyons J.B."/>
            <person name="Oniyinde I.O."/>
            <person name="Okereke N.R."/>
            <person name="Kolade O."/>
            <person name="Nnabue I."/>
            <person name="Nwadili C.O."/>
            <person name="Hribova E."/>
            <person name="Parker M."/>
            <person name="Nwogha J."/>
            <person name="Shu S."/>
            <person name="Carlson J."/>
            <person name="Kariba R."/>
            <person name="Muthemba S."/>
            <person name="Knop K."/>
            <person name="Barton G.J."/>
            <person name="Sherwood A.V."/>
            <person name="Lopez-Montes A."/>
            <person name="Asiedu R."/>
            <person name="Jamnadass R."/>
            <person name="Muchugi A."/>
            <person name="Goodstein D."/>
            <person name="Egesi C.N."/>
            <person name="Featherston J."/>
            <person name="Asfaw A."/>
            <person name="Simpson G.G."/>
            <person name="Dolezel J."/>
            <person name="Hendre P.S."/>
            <person name="Van Deynze A."/>
            <person name="Kumar P.L."/>
            <person name="Obidiegwu J.E."/>
            <person name="Bhattacharjee R."/>
            <person name="Rokhsar D.S."/>
        </authorList>
    </citation>
    <scope>NUCLEOTIDE SEQUENCE [LARGE SCALE GENOMIC DNA]</scope>
    <source>
        <strain evidence="2">cv. TDa95/00328</strain>
    </source>
</reference>
<organism evidence="1 2">
    <name type="scientific">Dioscorea alata</name>
    <name type="common">Purple yam</name>
    <dbReference type="NCBI Taxonomy" id="55571"/>
    <lineage>
        <taxon>Eukaryota</taxon>
        <taxon>Viridiplantae</taxon>
        <taxon>Streptophyta</taxon>
        <taxon>Embryophyta</taxon>
        <taxon>Tracheophyta</taxon>
        <taxon>Spermatophyta</taxon>
        <taxon>Magnoliopsida</taxon>
        <taxon>Liliopsida</taxon>
        <taxon>Dioscoreales</taxon>
        <taxon>Dioscoreaceae</taxon>
        <taxon>Dioscorea</taxon>
    </lineage>
</organism>
<gene>
    <name evidence="1" type="ORF">IHE45_19G086200</name>
</gene>
<evidence type="ECO:0000313" key="2">
    <source>
        <dbReference type="Proteomes" id="UP000827976"/>
    </source>
</evidence>
<accession>A0ACB7TZR4</accession>
<name>A0ACB7TZR4_DIOAL</name>
<keyword evidence="2" id="KW-1185">Reference proteome</keyword>
<dbReference type="Proteomes" id="UP000827976">
    <property type="component" value="Chromosome 19"/>
</dbReference>
<sequence>MHQTTYIYNISLFLLLKHMDIKKMNSKKKMNKKRNTSLNLSFSAKLPDDVQGAFSESICAVKYSSDPFMDFRQSILEMIEEVGVKDWEEMEELVYCYVALNSADVHPLIAHAFLSVHAIVANKFFS</sequence>
<evidence type="ECO:0000313" key="1">
    <source>
        <dbReference type="EMBL" id="KAH7653535.1"/>
    </source>
</evidence>
<dbReference type="EMBL" id="CM037029">
    <property type="protein sequence ID" value="KAH7653535.1"/>
    <property type="molecule type" value="Genomic_DNA"/>
</dbReference>
<comment type="caution">
    <text evidence="1">The sequence shown here is derived from an EMBL/GenBank/DDBJ whole genome shotgun (WGS) entry which is preliminary data.</text>
</comment>
<protein>
    <submittedName>
        <fullName evidence="1">Ovate protein family C-terminal protein</fullName>
    </submittedName>
</protein>
<proteinExistence type="predicted"/>